<accession>A0A175Y204</accession>
<keyword evidence="4" id="KW-1185">Reference proteome</keyword>
<evidence type="ECO:0008006" key="5">
    <source>
        <dbReference type="Google" id="ProtNLM"/>
    </source>
</evidence>
<dbReference type="Pfam" id="PF13432">
    <property type="entry name" value="TPR_16"/>
    <property type="match status" value="4"/>
</dbReference>
<evidence type="ECO:0000256" key="1">
    <source>
        <dbReference type="ARBA" id="ARBA00022737"/>
    </source>
</evidence>
<dbReference type="SUPFAM" id="SSF48452">
    <property type="entry name" value="TPR-like"/>
    <property type="match status" value="4"/>
</dbReference>
<evidence type="ECO:0000313" key="3">
    <source>
        <dbReference type="EMBL" id="KZB94386.1"/>
    </source>
</evidence>
<dbReference type="AlphaFoldDB" id="A0A175Y204"/>
<dbReference type="InterPro" id="IPR011990">
    <property type="entry name" value="TPR-like_helical_dom_sf"/>
</dbReference>
<keyword evidence="2" id="KW-0802">TPR repeat</keyword>
<dbReference type="InterPro" id="IPR051012">
    <property type="entry name" value="CellSynth/LPSAsmb/PSIAsmb"/>
</dbReference>
<evidence type="ECO:0000256" key="2">
    <source>
        <dbReference type="ARBA" id="ARBA00022803"/>
    </source>
</evidence>
<proteinExistence type="predicted"/>
<protein>
    <recommendedName>
        <fullName evidence="5">Tetratricopeptide repeat-like domain-containing protein</fullName>
    </recommendedName>
</protein>
<dbReference type="KEGG" id="smy:BJP26_05515"/>
<dbReference type="EMBL" id="LQCK02000034">
    <property type="protein sequence ID" value="KZB94386.1"/>
    <property type="molecule type" value="Genomic_DNA"/>
</dbReference>
<sequence length="665" mass="68405">MADPRYPMLRRRRRRRGMRLRLSAFTRARAVALGVVLLVLIAAAALALRPHARPAPAQALADARTAFGLGNFSAARNHALAALAGDPASRPAMLLLARSYLRLGEGAAAEGTLARAGKLGEPAATLAGLQAQARLLQGDPQGALDRADQAVANDGDAVRARARATALGGDAGQGAQLLTDWIAAHPDDALAVMDFGRIRLDAGELTGATQAAARAVRLAPGDPGPLTLQAEVVRTRYGLTAALPWFEAALQRDAYYTPALIGYAATLGELGRNFDLLDAARAALAARPGHPQALYLQAVLAARAGKPGLARAMLYHAGGALAATPGAMLLDGGADLQAGRYEGATGTWRRLAEAQPANLVVRRLLGAAMLRAGDPAGALDWLGPAIQRRDADAYTLTLAARAYEARGDRLTAGQLLDRAARGASDSAGGFASDDTVGTLRAAAAGDPGDPHALIEVIRGQLSAGDTAGAIAQARVLVAQSPGAPPAQLALGDTLAAAGRYAEAAPVYARAASLSFDEATMLRLVDAWGRAGRPEQAAAALSLFLEQNPQNLTAQGLRGRLQIENGEADAGIETLEAVRRIAGNRDAALLADLARGYAATDDGAIARRYARAAYALSPMNPGVCDAYALALAADGDLAGARQLATKALALAPGDPRLAAHARALAR</sequence>
<keyword evidence="1" id="KW-0677">Repeat</keyword>
<dbReference type="PANTHER" id="PTHR45586">
    <property type="entry name" value="TPR REPEAT-CONTAINING PROTEIN PA4667"/>
    <property type="match status" value="1"/>
</dbReference>
<comment type="caution">
    <text evidence="3">The sequence shown here is derived from an EMBL/GenBank/DDBJ whole genome shotgun (WGS) entry which is preliminary data.</text>
</comment>
<reference evidence="3" key="1">
    <citation type="submission" date="2016-03" db="EMBL/GenBank/DDBJ databases">
        <title>Sphingomonas melonis TY, whole genome shotgun sequencing.</title>
        <authorList>
            <person name="Wang H."/>
            <person name="Zhu P."/>
        </authorList>
    </citation>
    <scope>NUCLEOTIDE SEQUENCE [LARGE SCALE GENOMIC DNA]</scope>
    <source>
        <strain evidence="3">TY</strain>
    </source>
</reference>
<gene>
    <name evidence="3" type="ORF">AVM11_07955</name>
</gene>
<dbReference type="RefSeq" id="WP_018250525.1">
    <property type="nucleotide sequence ID" value="NZ_CP017578.1"/>
</dbReference>
<dbReference type="Proteomes" id="UP000078460">
    <property type="component" value="Unassembled WGS sequence"/>
</dbReference>
<organism evidence="3 4">
    <name type="scientific">Sphingomonas melonis TY</name>
    <dbReference type="NCBI Taxonomy" id="621456"/>
    <lineage>
        <taxon>Bacteria</taxon>
        <taxon>Pseudomonadati</taxon>
        <taxon>Pseudomonadota</taxon>
        <taxon>Alphaproteobacteria</taxon>
        <taxon>Sphingomonadales</taxon>
        <taxon>Sphingomonadaceae</taxon>
        <taxon>Sphingomonas</taxon>
    </lineage>
</organism>
<dbReference type="PANTHER" id="PTHR45586:SF1">
    <property type="entry name" value="LIPOPOLYSACCHARIDE ASSEMBLY PROTEIN B"/>
    <property type="match status" value="1"/>
</dbReference>
<dbReference type="STRING" id="621456.BJP26_05515"/>
<name>A0A175Y204_9SPHN</name>
<dbReference type="Gene3D" id="1.25.40.10">
    <property type="entry name" value="Tetratricopeptide repeat domain"/>
    <property type="match status" value="4"/>
</dbReference>
<dbReference type="OrthoDB" id="7259535at2"/>
<evidence type="ECO:0000313" key="4">
    <source>
        <dbReference type="Proteomes" id="UP000078460"/>
    </source>
</evidence>
<dbReference type="GeneID" id="93796616"/>